<feature type="domain" description="Helix-turn-helix conjugative transposon-like" evidence="1">
    <location>
        <begin position="6"/>
        <end position="61"/>
    </location>
</feature>
<dbReference type="Pfam" id="PF12645">
    <property type="entry name" value="HTH_16"/>
    <property type="match status" value="1"/>
</dbReference>
<proteinExistence type="predicted"/>
<reference evidence="2 3" key="1">
    <citation type="submission" date="2017-05" db="EMBL/GenBank/DDBJ databases">
        <title>The Genome Sequence of Enterococcus sp. 8G7_MSG3316.</title>
        <authorList>
            <consortium name="The Broad Institute Genomics Platform"/>
            <consortium name="The Broad Institute Genomic Center for Infectious Diseases"/>
            <person name="Earl A."/>
            <person name="Manson A."/>
            <person name="Schwartman J."/>
            <person name="Gilmore M."/>
            <person name="Abouelleil A."/>
            <person name="Cao P."/>
            <person name="Chapman S."/>
            <person name="Cusick C."/>
            <person name="Shea T."/>
            <person name="Young S."/>
            <person name="Neafsey D."/>
            <person name="Nusbaum C."/>
            <person name="Birren B."/>
        </authorList>
    </citation>
    <scope>NUCLEOTIDE SEQUENCE [LARGE SCALE GENOMIC DNA]</scope>
    <source>
        <strain evidence="2 3">8G7_MSG3316</strain>
    </source>
</reference>
<dbReference type="EMBL" id="NGKU01000001">
    <property type="protein sequence ID" value="OTN76378.1"/>
    <property type="molecule type" value="Genomic_DNA"/>
</dbReference>
<accession>A0A242A5R6</accession>
<keyword evidence="3" id="KW-1185">Reference proteome</keyword>
<dbReference type="Proteomes" id="UP000195043">
    <property type="component" value="Unassembled WGS sequence"/>
</dbReference>
<evidence type="ECO:0000313" key="3">
    <source>
        <dbReference type="Proteomes" id="UP000195043"/>
    </source>
</evidence>
<name>A0A242A5R6_9ENTE</name>
<dbReference type="AlphaFoldDB" id="A0A242A5R6"/>
<dbReference type="GO" id="GO:0003700">
    <property type="term" value="F:DNA-binding transcription factor activity"/>
    <property type="evidence" value="ECO:0007669"/>
    <property type="project" value="InterPro"/>
</dbReference>
<dbReference type="GO" id="GO:0006352">
    <property type="term" value="P:DNA-templated transcription initiation"/>
    <property type="evidence" value="ECO:0007669"/>
    <property type="project" value="InterPro"/>
</dbReference>
<evidence type="ECO:0000259" key="1">
    <source>
        <dbReference type="Pfam" id="PF12645"/>
    </source>
</evidence>
<protein>
    <recommendedName>
        <fullName evidence="1">Helix-turn-helix conjugative transposon-like domain-containing protein</fullName>
    </recommendedName>
</protein>
<organism evidence="2 3">
    <name type="scientific">Candidatus Enterococcus testudinis</name>
    <dbReference type="NCBI Taxonomy" id="1834191"/>
    <lineage>
        <taxon>Bacteria</taxon>
        <taxon>Bacillati</taxon>
        <taxon>Bacillota</taxon>
        <taxon>Bacilli</taxon>
        <taxon>Lactobacillales</taxon>
        <taxon>Enterococcaceae</taxon>
        <taxon>Enterococcus</taxon>
    </lineage>
</organism>
<sequence length="68" mass="8055">MENMRTLINLAKSDNEQAMINLIKQFEPLLIKLATKYSNRIDEDCYQELSVKFILAVSKFDLNKFERK</sequence>
<evidence type="ECO:0000313" key="2">
    <source>
        <dbReference type="EMBL" id="OTN76378.1"/>
    </source>
</evidence>
<dbReference type="InterPro" id="IPR024760">
    <property type="entry name" value="HTH_dom_conjug_TS-like"/>
</dbReference>
<comment type="caution">
    <text evidence="2">The sequence shown here is derived from an EMBL/GenBank/DDBJ whole genome shotgun (WGS) entry which is preliminary data.</text>
</comment>
<dbReference type="SUPFAM" id="SSF88946">
    <property type="entry name" value="Sigma2 domain of RNA polymerase sigma factors"/>
    <property type="match status" value="1"/>
</dbReference>
<dbReference type="InterPro" id="IPR013325">
    <property type="entry name" value="RNA_pol_sigma_r2"/>
</dbReference>
<gene>
    <name evidence="2" type="ORF">A5886_001455</name>
</gene>